<dbReference type="AlphaFoldDB" id="A0A2B4RHF4"/>
<dbReference type="Proteomes" id="UP000225706">
    <property type="component" value="Unassembled WGS sequence"/>
</dbReference>
<evidence type="ECO:0000313" key="2">
    <source>
        <dbReference type="Proteomes" id="UP000225706"/>
    </source>
</evidence>
<organism evidence="1 2">
    <name type="scientific">Stylophora pistillata</name>
    <name type="common">Smooth cauliflower coral</name>
    <dbReference type="NCBI Taxonomy" id="50429"/>
    <lineage>
        <taxon>Eukaryota</taxon>
        <taxon>Metazoa</taxon>
        <taxon>Cnidaria</taxon>
        <taxon>Anthozoa</taxon>
        <taxon>Hexacorallia</taxon>
        <taxon>Scleractinia</taxon>
        <taxon>Astrocoeniina</taxon>
        <taxon>Pocilloporidae</taxon>
        <taxon>Stylophora</taxon>
    </lineage>
</organism>
<comment type="caution">
    <text evidence="1">The sequence shown here is derived from an EMBL/GenBank/DDBJ whole genome shotgun (WGS) entry which is preliminary data.</text>
</comment>
<dbReference type="EMBL" id="LSMT01000606">
    <property type="protein sequence ID" value="PFX15818.1"/>
    <property type="molecule type" value="Genomic_DNA"/>
</dbReference>
<gene>
    <name evidence="1" type="ORF">AWC38_SpisGene19938</name>
</gene>
<accession>A0A2B4RHF4</accession>
<protein>
    <submittedName>
        <fullName evidence="1">Uncharacterized protein</fullName>
    </submittedName>
</protein>
<keyword evidence="2" id="KW-1185">Reference proteome</keyword>
<sequence length="129" mass="13975">MSDDHCSTRGNNPNPEPLLPFVKSFFCHSQAYCSPNTLKINVKLLSRSNLAFPGKRGSVTLAEISPSLELAEIEGEDGVSLDHTTAGEKEKKAQFSQATSFGSPCHVIKIFQEFTAEEDTSCGPRLGSI</sequence>
<proteinExistence type="predicted"/>
<evidence type="ECO:0000313" key="1">
    <source>
        <dbReference type="EMBL" id="PFX15818.1"/>
    </source>
</evidence>
<reference evidence="2" key="1">
    <citation type="journal article" date="2017" name="bioRxiv">
        <title>Comparative analysis of the genomes of Stylophora pistillata and Acropora digitifera provides evidence for extensive differences between species of corals.</title>
        <authorList>
            <person name="Voolstra C.R."/>
            <person name="Li Y."/>
            <person name="Liew Y.J."/>
            <person name="Baumgarten S."/>
            <person name="Zoccola D."/>
            <person name="Flot J.-F."/>
            <person name="Tambutte S."/>
            <person name="Allemand D."/>
            <person name="Aranda M."/>
        </authorList>
    </citation>
    <scope>NUCLEOTIDE SEQUENCE [LARGE SCALE GENOMIC DNA]</scope>
</reference>
<name>A0A2B4RHF4_STYPI</name>